<dbReference type="EMBL" id="GL883115">
    <property type="protein sequence ID" value="EGG05056.1"/>
    <property type="molecule type" value="Genomic_DNA"/>
</dbReference>
<organism evidence="2">
    <name type="scientific">Melampsora larici-populina (strain 98AG31 / pathotype 3-4-7)</name>
    <name type="common">Poplar leaf rust fungus</name>
    <dbReference type="NCBI Taxonomy" id="747676"/>
    <lineage>
        <taxon>Eukaryota</taxon>
        <taxon>Fungi</taxon>
        <taxon>Dikarya</taxon>
        <taxon>Basidiomycota</taxon>
        <taxon>Pucciniomycotina</taxon>
        <taxon>Pucciniomycetes</taxon>
        <taxon>Pucciniales</taxon>
        <taxon>Melampsoraceae</taxon>
        <taxon>Melampsora</taxon>
    </lineage>
</organism>
<reference evidence="2" key="1">
    <citation type="journal article" date="2011" name="Proc. Natl. Acad. Sci. U.S.A.">
        <title>Obligate biotrophy features unraveled by the genomic analysis of rust fungi.</title>
        <authorList>
            <person name="Duplessis S."/>
            <person name="Cuomo C.A."/>
            <person name="Lin Y.-C."/>
            <person name="Aerts A."/>
            <person name="Tisserant E."/>
            <person name="Veneault-Fourrey C."/>
            <person name="Joly D.L."/>
            <person name="Hacquard S."/>
            <person name="Amselem J."/>
            <person name="Cantarel B.L."/>
            <person name="Chiu R."/>
            <person name="Coutinho P.M."/>
            <person name="Feau N."/>
            <person name="Field M."/>
            <person name="Frey P."/>
            <person name="Gelhaye E."/>
            <person name="Goldberg J."/>
            <person name="Grabherr M.G."/>
            <person name="Kodira C.D."/>
            <person name="Kohler A."/>
            <person name="Kuees U."/>
            <person name="Lindquist E.A."/>
            <person name="Lucas S.M."/>
            <person name="Mago R."/>
            <person name="Mauceli E."/>
            <person name="Morin E."/>
            <person name="Murat C."/>
            <person name="Pangilinan J.L."/>
            <person name="Park R."/>
            <person name="Pearson M."/>
            <person name="Quesneville H."/>
            <person name="Rouhier N."/>
            <person name="Sakthikumar S."/>
            <person name="Salamov A.A."/>
            <person name="Schmutz J."/>
            <person name="Selles B."/>
            <person name="Shapiro H."/>
            <person name="Tanguay P."/>
            <person name="Tuskan G.A."/>
            <person name="Henrissat B."/>
            <person name="Van de Peer Y."/>
            <person name="Rouze P."/>
            <person name="Ellis J.G."/>
            <person name="Dodds P.N."/>
            <person name="Schein J.E."/>
            <person name="Zhong S."/>
            <person name="Hamelin R.C."/>
            <person name="Grigoriev I.V."/>
            <person name="Szabo L.J."/>
            <person name="Martin F."/>
        </authorList>
    </citation>
    <scope>NUCLEOTIDE SEQUENCE [LARGE SCALE GENOMIC DNA]</scope>
    <source>
        <strain evidence="2">98AG31 / pathotype 3-4-7</strain>
    </source>
</reference>
<dbReference type="AlphaFoldDB" id="F4RRC6"/>
<keyword evidence="2" id="KW-1185">Reference proteome</keyword>
<gene>
    <name evidence="1" type="ORF">MELLADRAFT_56506</name>
</gene>
<dbReference type="Proteomes" id="UP000001072">
    <property type="component" value="Unassembled WGS sequence"/>
</dbReference>
<dbReference type="VEuPathDB" id="FungiDB:MELLADRAFT_56506"/>
<sequence length="70" mass="8388">MKLEQHPKRKEAMDIFNRGCQKELKAEHIIQVANKLKDDDTASFFCHMAKKFQWEWLINEAGLSEFYQDK</sequence>
<protein>
    <submittedName>
        <fullName evidence="1">Uncharacterized protein</fullName>
    </submittedName>
</protein>
<dbReference type="InParanoid" id="F4RRC6"/>
<evidence type="ECO:0000313" key="2">
    <source>
        <dbReference type="Proteomes" id="UP000001072"/>
    </source>
</evidence>
<proteinExistence type="predicted"/>
<name>F4RRC6_MELLP</name>
<evidence type="ECO:0000313" key="1">
    <source>
        <dbReference type="EMBL" id="EGG05056.1"/>
    </source>
</evidence>
<dbReference type="RefSeq" id="XP_007411809.1">
    <property type="nucleotide sequence ID" value="XM_007411747.1"/>
</dbReference>
<dbReference type="GeneID" id="18929044"/>
<dbReference type="HOGENOM" id="CLU_2794470_0_0_1"/>
<accession>F4RRC6</accession>
<dbReference type="KEGG" id="mlr:MELLADRAFT_56506"/>